<dbReference type="Pfam" id="PF08937">
    <property type="entry name" value="ThsB_TIR"/>
    <property type="match status" value="1"/>
</dbReference>
<dbReference type="Gene3D" id="3.40.50.10140">
    <property type="entry name" value="Toll/interleukin-1 receptor homology (TIR) domain"/>
    <property type="match status" value="1"/>
</dbReference>
<accession>A0A1X6WLL2</accession>
<name>A0A1X6WLL2_9ENTE</name>
<dbReference type="InterPro" id="IPR015032">
    <property type="entry name" value="ThsB__TIR-like_domain"/>
</dbReference>
<reference evidence="3" key="1">
    <citation type="submission" date="2017-02" db="EMBL/GenBank/DDBJ databases">
        <authorList>
            <person name="Dridi B."/>
        </authorList>
    </citation>
    <scope>NUCLEOTIDE SEQUENCE [LARGE SCALE GENOMIC DNA]</scope>
    <source>
        <strain evidence="3">bH819</strain>
    </source>
</reference>
<evidence type="ECO:0000259" key="1">
    <source>
        <dbReference type="Pfam" id="PF08937"/>
    </source>
</evidence>
<dbReference type="EMBL" id="FWFD01000007">
    <property type="protein sequence ID" value="SLM85155.1"/>
    <property type="molecule type" value="Genomic_DNA"/>
</dbReference>
<dbReference type="SUPFAM" id="SSF52200">
    <property type="entry name" value="Toll/Interleukin receptor TIR domain"/>
    <property type="match status" value="1"/>
</dbReference>
<dbReference type="AlphaFoldDB" id="A0A1X6WLL2"/>
<evidence type="ECO:0000313" key="3">
    <source>
        <dbReference type="Proteomes" id="UP000195918"/>
    </source>
</evidence>
<dbReference type="InterPro" id="IPR035897">
    <property type="entry name" value="Toll_tir_struct_dom_sf"/>
</dbReference>
<evidence type="ECO:0000313" key="2">
    <source>
        <dbReference type="EMBL" id="SLM85155.1"/>
    </source>
</evidence>
<dbReference type="Proteomes" id="UP000195918">
    <property type="component" value="Unassembled WGS sequence"/>
</dbReference>
<feature type="domain" description="Thoeris protein ThsB TIR-like" evidence="1">
    <location>
        <begin position="6"/>
        <end position="89"/>
    </location>
</feature>
<dbReference type="OrthoDB" id="9798540at2"/>
<organism evidence="2 3">
    <name type="scientific">Vagococcus fluvialis bH819</name>
    <dbReference type="NCBI Taxonomy" id="1255619"/>
    <lineage>
        <taxon>Bacteria</taxon>
        <taxon>Bacillati</taxon>
        <taxon>Bacillota</taxon>
        <taxon>Bacilli</taxon>
        <taxon>Lactobacillales</taxon>
        <taxon>Enterococcaceae</taxon>
        <taxon>Vagococcus</taxon>
    </lineage>
</organism>
<protein>
    <recommendedName>
        <fullName evidence="1">Thoeris protein ThsB TIR-like domain-containing protein</fullName>
    </recommendedName>
</protein>
<keyword evidence="3" id="KW-1185">Reference proteome</keyword>
<gene>
    <name evidence="2" type="ORF">FM121_03590</name>
</gene>
<proteinExistence type="predicted"/>
<dbReference type="RefSeq" id="WP_086950792.1">
    <property type="nucleotide sequence ID" value="NZ_FWFD01000007.1"/>
</dbReference>
<sequence length="154" mass="17566">MARRTFISYKYSESRWTRDEIIKRLGKDATYYHGETADSPDMGTLKVETIKGNLADMIFPTSVMIVIISPNVTLSSWVKWEIKYATKRQTRNGKQSQPNGIVMAIDDSLIVDNKYSPNEVTELIMNNSNPYVTSVSNLLSNPNHAIEEAYKKLR</sequence>